<evidence type="ECO:0000259" key="2">
    <source>
        <dbReference type="PROSITE" id="PS50112"/>
    </source>
</evidence>
<dbReference type="Pfam" id="PF08447">
    <property type="entry name" value="PAS_3"/>
    <property type="match status" value="1"/>
</dbReference>
<dbReference type="InterPro" id="IPR035965">
    <property type="entry name" value="PAS-like_dom_sf"/>
</dbReference>
<evidence type="ECO:0000256" key="1">
    <source>
        <dbReference type="SAM" id="Phobius"/>
    </source>
</evidence>
<dbReference type="SMART" id="SM00304">
    <property type="entry name" value="HAMP"/>
    <property type="match status" value="1"/>
</dbReference>
<dbReference type="InterPro" id="IPR000014">
    <property type="entry name" value="PAS"/>
</dbReference>
<dbReference type="AlphaFoldDB" id="A0A7D4IMY2"/>
<dbReference type="GO" id="GO:0016020">
    <property type="term" value="C:membrane"/>
    <property type="evidence" value="ECO:0007669"/>
    <property type="project" value="InterPro"/>
</dbReference>
<proteinExistence type="predicted"/>
<dbReference type="PROSITE" id="PS50885">
    <property type="entry name" value="HAMP"/>
    <property type="match status" value="1"/>
</dbReference>
<reference evidence="4 5" key="1">
    <citation type="submission" date="2020-05" db="EMBL/GenBank/DDBJ databases">
        <title>FDA dAtabase for Regulatory Grade micrObial Sequences (FDA-ARGOS): Supporting development and validation of Infectious Disease Dx tests.</title>
        <authorList>
            <person name="Sproer C."/>
            <person name="Gronow S."/>
            <person name="Severitt S."/>
            <person name="Schroder I."/>
            <person name="Tallon L."/>
            <person name="Sadzewicz L."/>
            <person name="Zhao X."/>
            <person name="Vavikolanu K."/>
            <person name="Mehta A."/>
            <person name="Aluvathingal J."/>
            <person name="Nadendla S."/>
            <person name="Myers T."/>
            <person name="Yan Y."/>
            <person name="Sichtig H."/>
        </authorList>
    </citation>
    <scope>NUCLEOTIDE SEQUENCE [LARGE SCALE GENOMIC DNA]</scope>
    <source>
        <strain evidence="4 5">FDAARGOS_790</strain>
    </source>
</reference>
<dbReference type="CDD" id="cd06225">
    <property type="entry name" value="HAMP"/>
    <property type="match status" value="1"/>
</dbReference>
<evidence type="ECO:0000313" key="4">
    <source>
        <dbReference type="EMBL" id="QKH39203.1"/>
    </source>
</evidence>
<dbReference type="SUPFAM" id="SSF55785">
    <property type="entry name" value="PYP-like sensor domain (PAS domain)"/>
    <property type="match status" value="1"/>
</dbReference>
<evidence type="ECO:0000313" key="5">
    <source>
        <dbReference type="Proteomes" id="UP000500970"/>
    </source>
</evidence>
<feature type="domain" description="HAMP" evidence="3">
    <location>
        <begin position="223"/>
        <end position="276"/>
    </location>
</feature>
<dbReference type="InterPro" id="IPR013655">
    <property type="entry name" value="PAS_fold_3"/>
</dbReference>
<dbReference type="Pfam" id="PF00672">
    <property type="entry name" value="HAMP"/>
    <property type="match status" value="1"/>
</dbReference>
<feature type="transmembrane region" description="Helical" evidence="1">
    <location>
        <begin position="200"/>
        <end position="222"/>
    </location>
</feature>
<dbReference type="Proteomes" id="UP000500970">
    <property type="component" value="Chromosome"/>
</dbReference>
<dbReference type="InterPro" id="IPR003660">
    <property type="entry name" value="HAMP_dom"/>
</dbReference>
<feature type="transmembrane region" description="Helical" evidence="1">
    <location>
        <begin position="169"/>
        <end position="188"/>
    </location>
</feature>
<accession>A0A7D4IMY2</accession>
<name>A0A7D4IMY2_9BURK</name>
<dbReference type="EMBL" id="CP053985">
    <property type="protein sequence ID" value="QKH39203.1"/>
    <property type="molecule type" value="Genomic_DNA"/>
</dbReference>
<organism evidence="4 5">
    <name type="scientific">Achromobacter pestifer</name>
    <dbReference type="NCBI Taxonomy" id="1353889"/>
    <lineage>
        <taxon>Bacteria</taxon>
        <taxon>Pseudomonadati</taxon>
        <taxon>Pseudomonadota</taxon>
        <taxon>Betaproteobacteria</taxon>
        <taxon>Burkholderiales</taxon>
        <taxon>Alcaligenaceae</taxon>
        <taxon>Achromobacter</taxon>
    </lineage>
</organism>
<dbReference type="RefSeq" id="WP_173149257.1">
    <property type="nucleotide sequence ID" value="NZ_CP053985.1"/>
</dbReference>
<dbReference type="CDD" id="cd00130">
    <property type="entry name" value="PAS"/>
    <property type="match status" value="1"/>
</dbReference>
<evidence type="ECO:0000259" key="3">
    <source>
        <dbReference type="PROSITE" id="PS50885"/>
    </source>
</evidence>
<dbReference type="KEGG" id="apes:FOC84_31430"/>
<dbReference type="Gene3D" id="3.30.450.20">
    <property type="entry name" value="PAS domain"/>
    <property type="match status" value="1"/>
</dbReference>
<gene>
    <name evidence="4" type="ORF">FOC84_31430</name>
</gene>
<dbReference type="PROSITE" id="PS50112">
    <property type="entry name" value="PAS"/>
    <property type="match status" value="1"/>
</dbReference>
<dbReference type="SMART" id="SM00091">
    <property type="entry name" value="PAS"/>
    <property type="match status" value="1"/>
</dbReference>
<keyword evidence="1" id="KW-0812">Transmembrane</keyword>
<sequence>MRDHQQVPDQEYTLHDEQCLITRTDARGRIIYANPAFLEVSGYTQADLIGKGHDTMRHPDMPLAAYDDLWRTIQRGKSWTGVIKNRRKHGGHYWSLASITPVVERGVTVCYACVRVKPTRAQIETAESAYRRLRTGITGGLRLSAGRIRPGGLLARLRDWRAAGIRGRMLAWAGLSSALFLAAGGIALHGMAANLSIEQLGLAAAVLAAGVCLIFASGWAYARTLSGLLATATDFTRQIAAGNLGTPLAPANTDDEIGALSLSLEATRRNLVGLARDVHTGIAVTTNNGAAPALQASGAGDLRHAIEVFRIGRVQPLATRRPL</sequence>
<dbReference type="Gene3D" id="6.10.340.10">
    <property type="match status" value="1"/>
</dbReference>
<feature type="domain" description="PAS" evidence="2">
    <location>
        <begin position="21"/>
        <end position="76"/>
    </location>
</feature>
<dbReference type="GO" id="GO:0007165">
    <property type="term" value="P:signal transduction"/>
    <property type="evidence" value="ECO:0007669"/>
    <property type="project" value="InterPro"/>
</dbReference>
<keyword evidence="1" id="KW-0472">Membrane</keyword>
<dbReference type="SUPFAM" id="SSF158472">
    <property type="entry name" value="HAMP domain-like"/>
    <property type="match status" value="1"/>
</dbReference>
<keyword evidence="5" id="KW-1185">Reference proteome</keyword>
<dbReference type="NCBIfam" id="TIGR00229">
    <property type="entry name" value="sensory_box"/>
    <property type="match status" value="1"/>
</dbReference>
<keyword evidence="1" id="KW-1133">Transmembrane helix</keyword>
<protein>
    <submittedName>
        <fullName evidence="4">PAS domain-containing protein</fullName>
    </submittedName>
</protein>